<reference evidence="3 4" key="1">
    <citation type="submission" date="2015-11" db="EMBL/GenBank/DDBJ databases">
        <title>Genomic analysis of 38 Legionella species identifies large and diverse effector repertoires.</title>
        <authorList>
            <person name="Burstein D."/>
            <person name="Amaro F."/>
            <person name="Zusman T."/>
            <person name="Lifshitz Z."/>
            <person name="Cohen O."/>
            <person name="Gilbert J.A."/>
            <person name="Pupko T."/>
            <person name="Shuman H.A."/>
            <person name="Segal G."/>
        </authorList>
    </citation>
    <scope>NUCLEOTIDE SEQUENCE [LARGE SCALE GENOMIC DNA]</scope>
    <source>
        <strain evidence="3 4">ATCC 49751</strain>
    </source>
</reference>
<evidence type="ECO:0000313" key="4">
    <source>
        <dbReference type="Proteomes" id="UP000054869"/>
    </source>
</evidence>
<comment type="caution">
    <text evidence="3">The sequence shown here is derived from an EMBL/GenBank/DDBJ whole genome shotgun (WGS) entry which is preliminary data.</text>
</comment>
<proteinExistence type="predicted"/>
<protein>
    <submittedName>
        <fullName evidence="3">Uncharacterized protein</fullName>
    </submittedName>
</protein>
<name>A0A0W0VLJ7_9GAMM</name>
<dbReference type="PATRIC" id="fig|45067.4.peg.1702"/>
<feature type="region of interest" description="Disordered" evidence="2">
    <location>
        <begin position="1268"/>
        <end position="1290"/>
    </location>
</feature>
<evidence type="ECO:0000256" key="1">
    <source>
        <dbReference type="SAM" id="Coils"/>
    </source>
</evidence>
<sequence length="1290" mass="147905">MNKNQLQGKVAQALNAIELLEKACSNPDMSSWDRTAIHVEELSRIKRELVDKYSPLIEALPPEKPNPDTQLSQEEKAALNSYKRCEAQIEIFEAFIARKTHYHENIGKTGFLIPELEREISSDLPYSPKYRQEDKSFAVAITKFEQHKNSYPNLRNMLGKTQDPQLIRALLEEFIKTYRTLRLAVETERGRIQAEAAKKETLWKKLNDISTPLVKQHGIDLQNTEPYKTLGEQAAQLYAQVGNEERNRTLQDIIEKLEKQVKQLDQERETKLDQLNKQLEQQLASFNHLYENIAKQLEKAGIDDSIISEAKERFDAAYQRQDSEADEVQFKTEKLATLKKLIEEFNATIISEQQYISSGLISAIDKIADKFAQHLHALEKQLEGRDIKFADEDQMLIEKTKKDFAIDRTYQGLMTPNILEGKLDDITKKEKEFDGAWSKVVAAVKRGFQARVEELKNSVIPQQNETFKYFYQDNQNKLVAYGLWEENKNLFTPIEQAFAEQYEDVFPNDGYTHEVDFYQAKQKALSSLIEELQNEIINMQGAICTAIIEKVDAIAVGVEQAQRDIRKQFQDQGFEFTEEENQLIEQMNALTVQRAPETYSEQTTGLLEPILQAAEKKEKELNEELLPGIRTAIKRCRQIKIEKLKETIDQQQQTFKNIFDKAYASLGKYELDQEAVSAINREFDETYAALNKANVDDIVFYQSKQKTLSSLIEKLNAEVINSQRAICTAIIKKVNAIAVSVEQEKLDIRQQFQDQGFEFTEEENQLIEQMNALTVQRVPESGKGEETPERLELILQAAEMEEKKLKEELLPGIKVAIKRCRQIKIETLQETIAQQQQAFKNVFEKVHANLGKYALDQGTVSAINQEFDEKYAALNEGNVDGIVFHQGKLIALQTIAQKLRLAVVQAEKNIAAELIKRINTVADDIHQNRQNSVSKIKETYQLLEDETRFVTELKTPLVRDYQQWVEQAKLEEHLQTLQATKDGLAVESEKIDKIVERHELASNKEDYTAFFKRMNGADEAEAEALLVTVGKYLTDPQKLREVVNANLHFINAAPALKVIENLVKNDVDDTLGINDKIAFIKRLSAKNIVVQEAFLNKGSNQMAVVKLLNEKGLDRFITGELLGNEDLCKALLLIEKYKAAEISEDLMSNNSIELNKMAIIITKLDDFVNNYQGEESAKQELRNFRKEALPVLLTTQDIETKRKESINLARTHFQHRHFYPRLLADVLQFITGAFLVIMPIKYLAFGQHPLFSLEATNRETQVQTILSTDMDDDAKKDEPPVEPETQLKQQ</sequence>
<gene>
    <name evidence="3" type="ORF">Llan_1624</name>
</gene>
<dbReference type="Proteomes" id="UP000054869">
    <property type="component" value="Unassembled WGS sequence"/>
</dbReference>
<dbReference type="RefSeq" id="WP_028372363.1">
    <property type="nucleotide sequence ID" value="NZ_CAAAJD010000002.1"/>
</dbReference>
<accession>A0A0W0VLJ7</accession>
<feature type="coiled-coil region" evidence="1">
    <location>
        <begin position="247"/>
        <end position="296"/>
    </location>
</feature>
<feature type="coiled-coil region" evidence="1">
    <location>
        <begin position="515"/>
        <end position="542"/>
    </location>
</feature>
<dbReference type="EMBL" id="LNYI01000033">
    <property type="protein sequence ID" value="KTD20894.1"/>
    <property type="molecule type" value="Genomic_DNA"/>
</dbReference>
<keyword evidence="4" id="KW-1185">Reference proteome</keyword>
<evidence type="ECO:0000256" key="2">
    <source>
        <dbReference type="SAM" id="MobiDB-lite"/>
    </source>
</evidence>
<evidence type="ECO:0000313" key="3">
    <source>
        <dbReference type="EMBL" id="KTD20894.1"/>
    </source>
</evidence>
<dbReference type="OrthoDB" id="5654271at2"/>
<keyword evidence="1" id="KW-0175">Coiled coil</keyword>
<organism evidence="3 4">
    <name type="scientific">Legionella lansingensis</name>
    <dbReference type="NCBI Taxonomy" id="45067"/>
    <lineage>
        <taxon>Bacteria</taxon>
        <taxon>Pseudomonadati</taxon>
        <taxon>Pseudomonadota</taxon>
        <taxon>Gammaproteobacteria</taxon>
        <taxon>Legionellales</taxon>
        <taxon>Legionellaceae</taxon>
        <taxon>Legionella</taxon>
    </lineage>
</organism>